<dbReference type="OrthoDB" id="6155349at2759"/>
<keyword evidence="4 8" id="KW-1133">Transmembrane helix</keyword>
<proteinExistence type="inferred from homology"/>
<dbReference type="InterPro" id="IPR051223">
    <property type="entry name" value="Polycystin"/>
</dbReference>
<evidence type="ECO:0000256" key="1">
    <source>
        <dbReference type="ARBA" id="ARBA00004141"/>
    </source>
</evidence>
<feature type="transmembrane region" description="Helical" evidence="8">
    <location>
        <begin position="549"/>
        <end position="569"/>
    </location>
</feature>
<dbReference type="PANTHER" id="PTHR10877:SF150">
    <property type="entry name" value="REJ DOMAIN-CONTAINING PROTEIN"/>
    <property type="match status" value="1"/>
</dbReference>
<feature type="transmembrane region" description="Helical" evidence="8">
    <location>
        <begin position="651"/>
        <end position="672"/>
    </location>
</feature>
<feature type="transmembrane region" description="Helical" evidence="8">
    <location>
        <begin position="499"/>
        <end position="517"/>
    </location>
</feature>
<dbReference type="EnsemblMetazoa" id="G2198.1">
    <property type="protein sequence ID" value="G2198.1:cds"/>
    <property type="gene ID" value="G2198"/>
</dbReference>
<dbReference type="InterPro" id="IPR046791">
    <property type="entry name" value="Polycystin_dom"/>
</dbReference>
<keyword evidence="12" id="KW-1185">Reference proteome</keyword>
<organism evidence="11 12">
    <name type="scientific">Magallana gigas</name>
    <name type="common">Pacific oyster</name>
    <name type="synonym">Crassostrea gigas</name>
    <dbReference type="NCBI Taxonomy" id="29159"/>
    <lineage>
        <taxon>Eukaryota</taxon>
        <taxon>Metazoa</taxon>
        <taxon>Spiralia</taxon>
        <taxon>Lophotrochozoa</taxon>
        <taxon>Mollusca</taxon>
        <taxon>Bivalvia</taxon>
        <taxon>Autobranchia</taxon>
        <taxon>Pteriomorphia</taxon>
        <taxon>Ostreida</taxon>
        <taxon>Ostreoidea</taxon>
        <taxon>Ostreidae</taxon>
        <taxon>Magallana</taxon>
    </lineage>
</organism>
<dbReference type="GO" id="GO:0050982">
    <property type="term" value="P:detection of mechanical stimulus"/>
    <property type="evidence" value="ECO:0007669"/>
    <property type="project" value="TreeGrafter"/>
</dbReference>
<dbReference type="Pfam" id="PF20519">
    <property type="entry name" value="Polycystin_dom"/>
    <property type="match status" value="1"/>
</dbReference>
<feature type="transmembrane region" description="Helical" evidence="8">
    <location>
        <begin position="110"/>
        <end position="141"/>
    </location>
</feature>
<dbReference type="GO" id="GO:0005262">
    <property type="term" value="F:calcium channel activity"/>
    <property type="evidence" value="ECO:0007669"/>
    <property type="project" value="TreeGrafter"/>
</dbReference>
<dbReference type="InterPro" id="IPR003915">
    <property type="entry name" value="PKD_2"/>
</dbReference>
<feature type="domain" description="Polycystin cation channel PKD1/PKD2" evidence="9">
    <location>
        <begin position="462"/>
        <end position="678"/>
    </location>
</feature>
<evidence type="ECO:0000256" key="3">
    <source>
        <dbReference type="ARBA" id="ARBA00022692"/>
    </source>
</evidence>
<dbReference type="Gene3D" id="1.10.287.70">
    <property type="match status" value="1"/>
</dbReference>
<keyword evidence="3 8" id="KW-0812">Transmembrane</keyword>
<feature type="compositionally biased region" description="Basic and acidic residues" evidence="7">
    <location>
        <begin position="761"/>
        <end position="771"/>
    </location>
</feature>
<evidence type="ECO:0000259" key="10">
    <source>
        <dbReference type="Pfam" id="PF20519"/>
    </source>
</evidence>
<dbReference type="PANTHER" id="PTHR10877">
    <property type="entry name" value="POLYCYSTIN FAMILY MEMBER"/>
    <property type="match status" value="1"/>
</dbReference>
<sequence length="771" mass="90146">MSTLISTPTTILVVSLFKKAKPRVIDHDVKDSSLKYSMPVINNFMDKLLKESKELERTLVAKGVISNDGTILPYWTSYIGWFLAIAGSITSAFFIMLFSMEWGKTKTEMWLAQFFLAFFESACILDPLKVVMMAAVFALIFSQTDRFRPSGLTREIVLKNYRQRYGQEQSIRIPAPPLNQALLEKAREERMREIKMMDSLKQVVITLFYIWIIYSISFSNRDTGSFNVQNDISNRLLTPSEKGAQQFQKITTTTQYMTWLETIAFPTLFPQSEYNGERLHWRYRQYTAGLTNFRVGPPRLRQVKVIQDETTVYPFGRMKTFPSYNILREETKSFCFGWQNPPCDIEAEARSFSFRAWKYTDPLDIWGVPVVGYYNTYSGGGYIAELDVNLDFTNRTMEELTQHLWIDRTTRAVFFEFSVYNADFNLFTYCTLVAEFPEVGGVMTMSSIYPFRVYHHVGPTGYYVMFCEICFVLFLVAQIVRVVYYLYKRRLQFFKSTWFVLDLVGIFLSLVAIAMYAGRMLLANQTLAKFKEDPKAFVNFQHIAYWDNLLIVFIGLLVFLGTTRLLGILGYDKRIGQVFRVFDNCAWDLFWFGIFFLCLFAFYAILGYLLFGRDLESYYDIFESLGTLFISMIGKSKFNEINDADPLMAQFYFFTYVLFIVYFLLTIFLAILCESINVVHQRTKLDRSDELVMYIIDKVRDFFATRNGGKKKQKDFSSIMIEHQKPLNLLKELRNEIDTAMSAYSEQEDKDKHERMKKRGKEFLKRLDDST</sequence>
<comment type="similarity">
    <text evidence="2">Belongs to the polycystin family.</text>
</comment>
<evidence type="ECO:0000259" key="9">
    <source>
        <dbReference type="Pfam" id="PF08016"/>
    </source>
</evidence>
<evidence type="ECO:0000256" key="8">
    <source>
        <dbReference type="SAM" id="Phobius"/>
    </source>
</evidence>
<dbReference type="PRINTS" id="PR01433">
    <property type="entry name" value="POLYCYSTIN2"/>
</dbReference>
<protein>
    <recommendedName>
        <fullName evidence="13">Polycystic kidney disease protein 1-like 2</fullName>
    </recommendedName>
</protein>
<evidence type="ECO:0008006" key="13">
    <source>
        <dbReference type="Google" id="ProtNLM"/>
    </source>
</evidence>
<dbReference type="GO" id="GO:0005509">
    <property type="term" value="F:calcium ion binding"/>
    <property type="evidence" value="ECO:0007669"/>
    <property type="project" value="InterPro"/>
</dbReference>
<accession>A0A8W8K4Z4</accession>
<evidence type="ECO:0000256" key="4">
    <source>
        <dbReference type="ARBA" id="ARBA00022989"/>
    </source>
</evidence>
<keyword evidence="6" id="KW-0325">Glycoprotein</keyword>
<evidence type="ECO:0000256" key="6">
    <source>
        <dbReference type="ARBA" id="ARBA00023180"/>
    </source>
</evidence>
<evidence type="ECO:0000256" key="7">
    <source>
        <dbReference type="SAM" id="MobiDB-lite"/>
    </source>
</evidence>
<dbReference type="Pfam" id="PF08016">
    <property type="entry name" value="PKD_channel"/>
    <property type="match status" value="1"/>
</dbReference>
<dbReference type="InterPro" id="IPR013122">
    <property type="entry name" value="PKD1_2_channel"/>
</dbReference>
<evidence type="ECO:0000256" key="2">
    <source>
        <dbReference type="ARBA" id="ARBA00007200"/>
    </source>
</evidence>
<feature type="region of interest" description="Disordered" evidence="7">
    <location>
        <begin position="744"/>
        <end position="771"/>
    </location>
</feature>
<dbReference type="GO" id="GO:0016020">
    <property type="term" value="C:membrane"/>
    <property type="evidence" value="ECO:0007669"/>
    <property type="project" value="UniProtKB-SubCell"/>
</dbReference>
<feature type="transmembrane region" description="Helical" evidence="8">
    <location>
        <begin position="78"/>
        <end position="98"/>
    </location>
</feature>
<feature type="transmembrane region" description="Helical" evidence="8">
    <location>
        <begin position="200"/>
        <end position="218"/>
    </location>
</feature>
<reference evidence="11" key="1">
    <citation type="submission" date="2022-08" db="UniProtKB">
        <authorList>
            <consortium name="EnsemblMetazoa"/>
        </authorList>
    </citation>
    <scope>IDENTIFICATION</scope>
    <source>
        <strain evidence="11">05x7-T-G4-1.051#20</strain>
    </source>
</reference>
<dbReference type="OMA" id="ILMTHEE"/>
<feature type="transmembrane region" description="Helical" evidence="8">
    <location>
        <begin position="589"/>
        <end position="611"/>
    </location>
</feature>
<comment type="subcellular location">
    <subcellularLocation>
        <location evidence="1">Membrane</location>
        <topology evidence="1">Multi-pass membrane protein</topology>
    </subcellularLocation>
</comment>
<evidence type="ECO:0000313" key="12">
    <source>
        <dbReference type="Proteomes" id="UP000005408"/>
    </source>
</evidence>
<name>A0A8W8K4Z4_MAGGI</name>
<evidence type="ECO:0000256" key="5">
    <source>
        <dbReference type="ARBA" id="ARBA00023136"/>
    </source>
</evidence>
<dbReference type="Proteomes" id="UP000005408">
    <property type="component" value="Unassembled WGS sequence"/>
</dbReference>
<feature type="domain" description="Polycystin" evidence="10">
    <location>
        <begin position="247"/>
        <end position="452"/>
    </location>
</feature>
<evidence type="ECO:0000313" key="11">
    <source>
        <dbReference type="EnsemblMetazoa" id="G2198.1:cds"/>
    </source>
</evidence>
<feature type="transmembrane region" description="Helical" evidence="8">
    <location>
        <begin position="462"/>
        <end position="487"/>
    </location>
</feature>
<dbReference type="AlphaFoldDB" id="A0A8W8K4Z4"/>
<keyword evidence="5 8" id="KW-0472">Membrane</keyword>